<evidence type="ECO:0000313" key="6">
    <source>
        <dbReference type="Proteomes" id="UP000015102"/>
    </source>
</evidence>
<dbReference type="GO" id="GO:0000981">
    <property type="term" value="F:DNA-binding transcription factor activity, RNA polymerase II-specific"/>
    <property type="evidence" value="ECO:0007669"/>
    <property type="project" value="TreeGrafter"/>
</dbReference>
<accession>T1GZU5</accession>
<keyword evidence="1" id="KW-0238">DNA-binding</keyword>
<evidence type="ECO:0000313" key="5">
    <source>
        <dbReference type="EnsemblMetazoa" id="MESCA009402-PA"/>
    </source>
</evidence>
<organism evidence="5 6">
    <name type="scientific">Megaselia scalaris</name>
    <name type="common">Humpbacked fly</name>
    <name type="synonym">Phora scalaris</name>
    <dbReference type="NCBI Taxonomy" id="36166"/>
    <lineage>
        <taxon>Eukaryota</taxon>
        <taxon>Metazoa</taxon>
        <taxon>Ecdysozoa</taxon>
        <taxon>Arthropoda</taxon>
        <taxon>Hexapoda</taxon>
        <taxon>Insecta</taxon>
        <taxon>Pterygota</taxon>
        <taxon>Neoptera</taxon>
        <taxon>Endopterygota</taxon>
        <taxon>Diptera</taxon>
        <taxon>Brachycera</taxon>
        <taxon>Muscomorpha</taxon>
        <taxon>Platypezoidea</taxon>
        <taxon>Phoridae</taxon>
        <taxon>Megaseliini</taxon>
        <taxon>Megaselia</taxon>
    </lineage>
</organism>
<keyword evidence="3" id="KW-0539">Nucleus</keyword>
<protein>
    <recommendedName>
        <fullName evidence="4">Homeobox protein SIX1 N-terminal SD domain-containing protein</fullName>
    </recommendedName>
</protein>
<dbReference type="GO" id="GO:0005634">
    <property type="term" value="C:nucleus"/>
    <property type="evidence" value="ECO:0007669"/>
    <property type="project" value="TreeGrafter"/>
</dbReference>
<sequence>MFTKDQIECVCEVLFQSGDTDRLSRFLWSLPLTNDIQSSESVLKAKAALAFYEQNFFEFYYFQNVGGGSGGEVTIILENEKLTDATFYRIIRGYDHRVLALNMEDNF</sequence>
<evidence type="ECO:0000256" key="1">
    <source>
        <dbReference type="ARBA" id="ARBA00023125"/>
    </source>
</evidence>
<name>T1GZU5_MEGSC</name>
<dbReference type="EnsemblMetazoa" id="MESCA009402-RA">
    <property type="protein sequence ID" value="MESCA009402-PA"/>
    <property type="gene ID" value="MESCA009402"/>
</dbReference>
<keyword evidence="6" id="KW-1185">Reference proteome</keyword>
<dbReference type="EMBL" id="CAQQ02146954">
    <property type="status" value="NOT_ANNOTATED_CDS"/>
    <property type="molecule type" value="Genomic_DNA"/>
</dbReference>
<dbReference type="PANTHER" id="PTHR10390">
    <property type="entry name" value="HOMEOBOX PROTEIN SIX"/>
    <property type="match status" value="1"/>
</dbReference>
<evidence type="ECO:0000256" key="3">
    <source>
        <dbReference type="ARBA" id="ARBA00023242"/>
    </source>
</evidence>
<keyword evidence="2" id="KW-0371">Homeobox</keyword>
<dbReference type="STRING" id="36166.T1GZU5"/>
<dbReference type="Proteomes" id="UP000015102">
    <property type="component" value="Unassembled WGS sequence"/>
</dbReference>
<proteinExistence type="predicted"/>
<feature type="domain" description="Homeobox protein SIX1 N-terminal SD" evidence="4">
    <location>
        <begin position="2"/>
        <end position="60"/>
    </location>
</feature>
<evidence type="ECO:0000256" key="2">
    <source>
        <dbReference type="ARBA" id="ARBA00023155"/>
    </source>
</evidence>
<reference evidence="6" key="1">
    <citation type="submission" date="2013-02" db="EMBL/GenBank/DDBJ databases">
        <authorList>
            <person name="Hughes D."/>
        </authorList>
    </citation>
    <scope>NUCLEOTIDE SEQUENCE</scope>
    <source>
        <strain>Durham</strain>
        <strain evidence="6">NC isolate 2 -- Noor lab</strain>
    </source>
</reference>
<dbReference type="InterPro" id="IPR031701">
    <property type="entry name" value="SIX1_SD"/>
</dbReference>
<dbReference type="PANTHER" id="PTHR10390:SF61">
    <property type="entry name" value="HOMEOBOX PROTEIN SIX2"/>
    <property type="match status" value="1"/>
</dbReference>
<reference evidence="5" key="2">
    <citation type="submission" date="2015-06" db="UniProtKB">
        <authorList>
            <consortium name="EnsemblMetazoa"/>
        </authorList>
    </citation>
    <scope>IDENTIFICATION</scope>
</reference>
<dbReference type="AlphaFoldDB" id="T1GZU5"/>
<dbReference type="HOGENOM" id="CLU_2216481_0_0_1"/>
<dbReference type="EMBL" id="CAQQ02146955">
    <property type="status" value="NOT_ANNOTATED_CDS"/>
    <property type="molecule type" value="Genomic_DNA"/>
</dbReference>
<dbReference type="GO" id="GO:0005667">
    <property type="term" value="C:transcription regulator complex"/>
    <property type="evidence" value="ECO:0007669"/>
    <property type="project" value="TreeGrafter"/>
</dbReference>
<dbReference type="GO" id="GO:0000978">
    <property type="term" value="F:RNA polymerase II cis-regulatory region sequence-specific DNA binding"/>
    <property type="evidence" value="ECO:0007669"/>
    <property type="project" value="TreeGrafter"/>
</dbReference>
<evidence type="ECO:0000259" key="4">
    <source>
        <dbReference type="Pfam" id="PF16878"/>
    </source>
</evidence>
<dbReference type="Pfam" id="PF16878">
    <property type="entry name" value="SIX1_SD"/>
    <property type="match status" value="1"/>
</dbReference>